<keyword evidence="4 7" id="KW-0812">Transmembrane</keyword>
<feature type="transmembrane region" description="Helical" evidence="7">
    <location>
        <begin position="402"/>
        <end position="422"/>
    </location>
</feature>
<dbReference type="Pfam" id="PF07690">
    <property type="entry name" value="MFS_1"/>
    <property type="match status" value="1"/>
</dbReference>
<evidence type="ECO:0000256" key="3">
    <source>
        <dbReference type="ARBA" id="ARBA00022475"/>
    </source>
</evidence>
<dbReference type="InterPro" id="IPR020846">
    <property type="entry name" value="MFS_dom"/>
</dbReference>
<evidence type="ECO:0000256" key="7">
    <source>
        <dbReference type="SAM" id="Phobius"/>
    </source>
</evidence>
<evidence type="ECO:0000256" key="4">
    <source>
        <dbReference type="ARBA" id="ARBA00022692"/>
    </source>
</evidence>
<dbReference type="CDD" id="cd17321">
    <property type="entry name" value="MFS_MMR_MDR_like"/>
    <property type="match status" value="1"/>
</dbReference>
<feature type="transmembrane region" description="Helical" evidence="7">
    <location>
        <begin position="295"/>
        <end position="317"/>
    </location>
</feature>
<feature type="transmembrane region" description="Helical" evidence="7">
    <location>
        <begin position="266"/>
        <end position="289"/>
    </location>
</feature>
<feature type="transmembrane region" description="Helical" evidence="7">
    <location>
        <begin position="55"/>
        <end position="73"/>
    </location>
</feature>
<evidence type="ECO:0000256" key="6">
    <source>
        <dbReference type="ARBA" id="ARBA00023136"/>
    </source>
</evidence>
<keyword evidence="3" id="KW-1003">Cell membrane</keyword>
<dbReference type="InterPro" id="IPR011701">
    <property type="entry name" value="MFS"/>
</dbReference>
<evidence type="ECO:0000256" key="1">
    <source>
        <dbReference type="ARBA" id="ARBA00004651"/>
    </source>
</evidence>
<evidence type="ECO:0000256" key="2">
    <source>
        <dbReference type="ARBA" id="ARBA00022448"/>
    </source>
</evidence>
<sequence>MTAILDAAPARLSTRQRVVLLVLLGAQFMLAVDFSILNVALPAIGAGLHFGLDDLQWVATAFALPAAGFTLLFGRIGDLFGRRRLFLAGLVLLVGASLLGGFAQHQATLLTARVLQGFAAAMATPAALSLLTTSFPEGPLRDRALGLNGALLSSGFTTGALLGGVLADVLGWRWAFLLNVPVALIVLAVTPFVVASGRAPQRPRLDVPGAITVTLGLLLLVFGLTQGSIVAVAGSVVLLAAFWQIERRAAEPLAPLRILRRPTVRWGNLGGLLAFAMGSAVVFLSTIYLQEVLGYSALTTGLALAVPGIAAVAGGVLGGRLIGRFGRRTTLAGGLAVQGLAFLGLVALGSDRAMYVPLVLLLSVGFFGHIAAIVAYTVTATSGLPDGEQGLATGLSTLTQQVALTVGIPLVSAVAATSAGVLSGVHTAVVVDAGLTLAGAFAIYRGLRERRP</sequence>
<dbReference type="Proteomes" id="UP001589608">
    <property type="component" value="Unassembled WGS sequence"/>
</dbReference>
<dbReference type="PRINTS" id="PR01036">
    <property type="entry name" value="TCRTETB"/>
</dbReference>
<organism evidence="9 10">
    <name type="scientific">Dactylosporangium vinaceum</name>
    <dbReference type="NCBI Taxonomy" id="53362"/>
    <lineage>
        <taxon>Bacteria</taxon>
        <taxon>Bacillati</taxon>
        <taxon>Actinomycetota</taxon>
        <taxon>Actinomycetes</taxon>
        <taxon>Micromonosporales</taxon>
        <taxon>Micromonosporaceae</taxon>
        <taxon>Dactylosporangium</taxon>
    </lineage>
</organism>
<feature type="domain" description="Major facilitator superfamily (MFS) profile" evidence="8">
    <location>
        <begin position="19"/>
        <end position="451"/>
    </location>
</feature>
<evidence type="ECO:0000313" key="10">
    <source>
        <dbReference type="Proteomes" id="UP001589608"/>
    </source>
</evidence>
<comment type="caution">
    <text evidence="9">The sequence shown here is derived from an EMBL/GenBank/DDBJ whole genome shotgun (WGS) entry which is preliminary data.</text>
</comment>
<accession>A0ABV5MR06</accession>
<dbReference type="PROSITE" id="PS50850">
    <property type="entry name" value="MFS"/>
    <property type="match status" value="1"/>
</dbReference>
<keyword evidence="5 7" id="KW-1133">Transmembrane helix</keyword>
<feature type="transmembrane region" description="Helical" evidence="7">
    <location>
        <begin position="172"/>
        <end position="193"/>
    </location>
</feature>
<dbReference type="PANTHER" id="PTHR42718:SF46">
    <property type="entry name" value="BLR6921 PROTEIN"/>
    <property type="match status" value="1"/>
</dbReference>
<keyword evidence="2" id="KW-0813">Transport</keyword>
<name>A0ABV5MR06_9ACTN</name>
<feature type="transmembrane region" description="Helical" evidence="7">
    <location>
        <begin position="354"/>
        <end position="381"/>
    </location>
</feature>
<feature type="transmembrane region" description="Helical" evidence="7">
    <location>
        <begin position="18"/>
        <end position="43"/>
    </location>
</feature>
<evidence type="ECO:0000313" key="9">
    <source>
        <dbReference type="EMBL" id="MFB9451312.1"/>
    </source>
</evidence>
<dbReference type="RefSeq" id="WP_223104504.1">
    <property type="nucleotide sequence ID" value="NZ_CP061913.1"/>
</dbReference>
<evidence type="ECO:0000256" key="5">
    <source>
        <dbReference type="ARBA" id="ARBA00022989"/>
    </source>
</evidence>
<reference evidence="9 10" key="1">
    <citation type="submission" date="2024-09" db="EMBL/GenBank/DDBJ databases">
        <authorList>
            <person name="Sun Q."/>
            <person name="Mori K."/>
        </authorList>
    </citation>
    <scope>NUCLEOTIDE SEQUENCE [LARGE SCALE GENOMIC DNA]</scope>
    <source>
        <strain evidence="9 10">JCM 3307</strain>
    </source>
</reference>
<dbReference type="SUPFAM" id="SSF103473">
    <property type="entry name" value="MFS general substrate transporter"/>
    <property type="match status" value="1"/>
</dbReference>
<feature type="transmembrane region" description="Helical" evidence="7">
    <location>
        <begin position="145"/>
        <end position="166"/>
    </location>
</feature>
<dbReference type="InterPro" id="IPR036259">
    <property type="entry name" value="MFS_trans_sf"/>
</dbReference>
<feature type="transmembrane region" description="Helical" evidence="7">
    <location>
        <begin position="428"/>
        <end position="447"/>
    </location>
</feature>
<protein>
    <submittedName>
        <fullName evidence="9">MFS transporter</fullName>
    </submittedName>
</protein>
<dbReference type="Gene3D" id="1.20.1250.20">
    <property type="entry name" value="MFS general substrate transporter like domains"/>
    <property type="match status" value="1"/>
</dbReference>
<gene>
    <name evidence="9" type="ORF">ACFFTR_50325</name>
</gene>
<dbReference type="Gene3D" id="1.20.1720.10">
    <property type="entry name" value="Multidrug resistance protein D"/>
    <property type="match status" value="1"/>
</dbReference>
<feature type="transmembrane region" description="Helical" evidence="7">
    <location>
        <begin position="329"/>
        <end position="348"/>
    </location>
</feature>
<dbReference type="PANTHER" id="PTHR42718">
    <property type="entry name" value="MAJOR FACILITATOR SUPERFAMILY MULTIDRUG TRANSPORTER MFSC"/>
    <property type="match status" value="1"/>
</dbReference>
<dbReference type="EMBL" id="JBHMCA010000089">
    <property type="protein sequence ID" value="MFB9451312.1"/>
    <property type="molecule type" value="Genomic_DNA"/>
</dbReference>
<feature type="transmembrane region" description="Helical" evidence="7">
    <location>
        <begin position="85"/>
        <end position="103"/>
    </location>
</feature>
<keyword evidence="10" id="KW-1185">Reference proteome</keyword>
<keyword evidence="6 7" id="KW-0472">Membrane</keyword>
<feature type="transmembrane region" description="Helical" evidence="7">
    <location>
        <begin position="205"/>
        <end position="222"/>
    </location>
</feature>
<comment type="subcellular location">
    <subcellularLocation>
        <location evidence="1">Cell membrane</location>
        <topology evidence="1">Multi-pass membrane protein</topology>
    </subcellularLocation>
</comment>
<proteinExistence type="predicted"/>
<evidence type="ECO:0000259" key="8">
    <source>
        <dbReference type="PROSITE" id="PS50850"/>
    </source>
</evidence>